<gene>
    <name evidence="2" type="ORF">A0H76_1730</name>
</gene>
<keyword evidence="1" id="KW-0812">Transmembrane</keyword>
<organism evidence="2 3">
    <name type="scientific">Hepatospora eriocheir</name>
    <dbReference type="NCBI Taxonomy" id="1081669"/>
    <lineage>
        <taxon>Eukaryota</taxon>
        <taxon>Fungi</taxon>
        <taxon>Fungi incertae sedis</taxon>
        <taxon>Microsporidia</taxon>
        <taxon>Hepatosporidae</taxon>
        <taxon>Hepatospora</taxon>
    </lineage>
</organism>
<comment type="caution">
    <text evidence="2">The sequence shown here is derived from an EMBL/GenBank/DDBJ whole genome shotgun (WGS) entry which is preliminary data.</text>
</comment>
<dbReference type="AlphaFoldDB" id="A0A1X0QKI9"/>
<sequence>MGLNIFFKKSYLNFISSIKCLKVKFNLKILITRIINDLSYNIKDVYRIFSIFGFEILIILILIYFRLLINNSCV</sequence>
<evidence type="ECO:0000313" key="3">
    <source>
        <dbReference type="Proteomes" id="UP000192501"/>
    </source>
</evidence>
<proteinExistence type="predicted"/>
<feature type="transmembrane region" description="Helical" evidence="1">
    <location>
        <begin position="48"/>
        <end position="69"/>
    </location>
</feature>
<reference evidence="2 3" key="1">
    <citation type="journal article" date="2017" name="Environ. Microbiol.">
        <title>Decay of the glycolytic pathway and adaptation to intranuclear parasitism within Enterocytozoonidae microsporidia.</title>
        <authorList>
            <person name="Wiredu Boakye D."/>
            <person name="Jaroenlak P."/>
            <person name="Prachumwat A."/>
            <person name="Williams T.A."/>
            <person name="Bateman K.S."/>
            <person name="Itsathitphaisarn O."/>
            <person name="Sritunyalucksana K."/>
            <person name="Paszkiewicz K.H."/>
            <person name="Moore K.A."/>
            <person name="Stentiford G.D."/>
            <person name="Williams B.A."/>
        </authorList>
    </citation>
    <scope>NUCLEOTIDE SEQUENCE [LARGE SCALE GENOMIC DNA]</scope>
    <source>
        <strain evidence="3">canceri</strain>
    </source>
</reference>
<dbReference type="EMBL" id="LTAI01000041">
    <property type="protein sequence ID" value="ORE00287.1"/>
    <property type="molecule type" value="Genomic_DNA"/>
</dbReference>
<dbReference type="Proteomes" id="UP000192501">
    <property type="component" value="Unassembled WGS sequence"/>
</dbReference>
<keyword evidence="1" id="KW-1133">Transmembrane helix</keyword>
<keyword evidence="1" id="KW-0472">Membrane</keyword>
<evidence type="ECO:0000256" key="1">
    <source>
        <dbReference type="SAM" id="Phobius"/>
    </source>
</evidence>
<protein>
    <submittedName>
        <fullName evidence="2">Uncharacterized protein</fullName>
    </submittedName>
</protein>
<name>A0A1X0QKI9_9MICR</name>
<evidence type="ECO:0000313" key="2">
    <source>
        <dbReference type="EMBL" id="ORE00287.1"/>
    </source>
</evidence>
<accession>A0A1X0QKI9</accession>
<dbReference type="VEuPathDB" id="MicrosporidiaDB:A0H76_1730"/>